<organism evidence="2 3">
    <name type="scientific">Brassica cretica</name>
    <name type="common">Mustard</name>
    <dbReference type="NCBI Taxonomy" id="69181"/>
    <lineage>
        <taxon>Eukaryota</taxon>
        <taxon>Viridiplantae</taxon>
        <taxon>Streptophyta</taxon>
        <taxon>Embryophyta</taxon>
        <taxon>Tracheophyta</taxon>
        <taxon>Spermatophyta</taxon>
        <taxon>Magnoliopsida</taxon>
        <taxon>eudicotyledons</taxon>
        <taxon>Gunneridae</taxon>
        <taxon>Pentapetalae</taxon>
        <taxon>rosids</taxon>
        <taxon>malvids</taxon>
        <taxon>Brassicales</taxon>
        <taxon>Brassicaceae</taxon>
        <taxon>Brassiceae</taxon>
        <taxon>Brassica</taxon>
    </lineage>
</organism>
<comment type="caution">
    <text evidence="2">The sequence shown here is derived from an EMBL/GenBank/DDBJ whole genome shotgun (WGS) entry which is preliminary data.</text>
</comment>
<feature type="region of interest" description="Disordered" evidence="1">
    <location>
        <begin position="169"/>
        <end position="202"/>
    </location>
</feature>
<sequence>MEIAGHMDVYASGALYEDCGSYAYIVVVLCTESVVCGLASHTSLGYSPVAHPSFFPLQVSLSWISGQFGVLGSFTPFSREEETGVTTTFPTSAESTSRMLQNRYTPPDLVTSLTIDLPQTSNMSEGKRWREEAKLKEEIEKTMAAHTGYASSPSLGNQSLPDCYGEAFQMGERGSGETSNFPATTTVHQKKAGGVVSESPIP</sequence>
<feature type="compositionally biased region" description="Polar residues" evidence="1">
    <location>
        <begin position="176"/>
        <end position="187"/>
    </location>
</feature>
<evidence type="ECO:0000313" key="3">
    <source>
        <dbReference type="Proteomes" id="UP000266723"/>
    </source>
</evidence>
<proteinExistence type="predicted"/>
<evidence type="ECO:0000313" key="2">
    <source>
        <dbReference type="EMBL" id="KAF3591684.1"/>
    </source>
</evidence>
<name>A0ABQ7E5Z4_BRACR</name>
<keyword evidence="3" id="KW-1185">Reference proteome</keyword>
<accession>A0ABQ7E5Z4</accession>
<reference evidence="2 3" key="1">
    <citation type="journal article" date="2020" name="BMC Genomics">
        <title>Intraspecific diversification of the crop wild relative Brassica cretica Lam. using demographic model selection.</title>
        <authorList>
            <person name="Kioukis A."/>
            <person name="Michalopoulou V.A."/>
            <person name="Briers L."/>
            <person name="Pirintsos S."/>
            <person name="Studholme D.J."/>
            <person name="Pavlidis P."/>
            <person name="Sarris P.F."/>
        </authorList>
    </citation>
    <scope>NUCLEOTIDE SEQUENCE [LARGE SCALE GENOMIC DNA]</scope>
    <source>
        <strain evidence="3">cv. PFS-1207/04</strain>
    </source>
</reference>
<protein>
    <submittedName>
        <fullName evidence="2">Uncharacterized protein</fullName>
    </submittedName>
</protein>
<dbReference type="EMBL" id="QGKV02000299">
    <property type="protein sequence ID" value="KAF3591684.1"/>
    <property type="molecule type" value="Genomic_DNA"/>
</dbReference>
<evidence type="ECO:0000256" key="1">
    <source>
        <dbReference type="SAM" id="MobiDB-lite"/>
    </source>
</evidence>
<gene>
    <name evidence="2" type="ORF">DY000_02023016</name>
</gene>
<dbReference type="Proteomes" id="UP000266723">
    <property type="component" value="Unassembled WGS sequence"/>
</dbReference>